<organism evidence="1 2">
    <name type="scientific">Dallia pectoralis</name>
    <name type="common">Alaska blackfish</name>
    <dbReference type="NCBI Taxonomy" id="75939"/>
    <lineage>
        <taxon>Eukaryota</taxon>
        <taxon>Metazoa</taxon>
        <taxon>Chordata</taxon>
        <taxon>Craniata</taxon>
        <taxon>Vertebrata</taxon>
        <taxon>Euteleostomi</taxon>
        <taxon>Actinopterygii</taxon>
        <taxon>Neopterygii</taxon>
        <taxon>Teleostei</taxon>
        <taxon>Protacanthopterygii</taxon>
        <taxon>Esociformes</taxon>
        <taxon>Umbridae</taxon>
        <taxon>Dallia</taxon>
    </lineage>
</organism>
<reference evidence="1" key="1">
    <citation type="submission" date="2021-05" db="EMBL/GenBank/DDBJ databases">
        <authorList>
            <person name="Pan Q."/>
            <person name="Jouanno E."/>
            <person name="Zahm M."/>
            <person name="Klopp C."/>
            <person name="Cabau C."/>
            <person name="Louis A."/>
            <person name="Berthelot C."/>
            <person name="Parey E."/>
            <person name="Roest Crollius H."/>
            <person name="Montfort J."/>
            <person name="Robinson-Rechavi M."/>
            <person name="Bouchez O."/>
            <person name="Lampietro C."/>
            <person name="Lopez Roques C."/>
            <person name="Donnadieu C."/>
            <person name="Postlethwait J."/>
            <person name="Bobe J."/>
            <person name="Dillon D."/>
            <person name="Chandos A."/>
            <person name="von Hippel F."/>
            <person name="Guiguen Y."/>
        </authorList>
    </citation>
    <scope>NUCLEOTIDE SEQUENCE</scope>
    <source>
        <strain evidence="1">YG-Jan2019</strain>
    </source>
</reference>
<gene>
    <name evidence="1" type="ORF">DPEC_G00016370</name>
</gene>
<comment type="caution">
    <text evidence="1">The sequence shown here is derived from an EMBL/GenBank/DDBJ whole genome shotgun (WGS) entry which is preliminary data.</text>
</comment>
<sequence length="287" mass="31503">MSTFNPGQNGEDTGKLDSYEQRILVQRPLHDQTVFVILDSSEALSNISVEPLLPESGIVADIEVEAFLTSDLDTFYQLKSQPIYLSPSQPTSDTASPLSGTTMTSRVLMRQDLMRQQAQDQERREAQQQASSAQQRSTDSSPAIAMVTCHPVTRPPPAQVPVEILKVQTHLENPTKYHIQASQLQQVKHYLSSTQGNKQTNQTMGASPQSGSAPELQPAANSTPSSPLAVLSLSSNKEEMEDVIDDIMSLQSSLNEDFFTLIDSGLQQPSTEDFLRPDDYVISSGLH</sequence>
<evidence type="ECO:0000313" key="2">
    <source>
        <dbReference type="Proteomes" id="UP001157502"/>
    </source>
</evidence>
<evidence type="ECO:0000313" key="1">
    <source>
        <dbReference type="EMBL" id="KAJ8017296.1"/>
    </source>
</evidence>
<dbReference type="EMBL" id="CM055728">
    <property type="protein sequence ID" value="KAJ8017296.1"/>
    <property type="molecule type" value="Genomic_DNA"/>
</dbReference>
<accession>A0ACC2HN59</accession>
<name>A0ACC2HN59_DALPE</name>
<keyword evidence="2" id="KW-1185">Reference proteome</keyword>
<dbReference type="Proteomes" id="UP001157502">
    <property type="component" value="Chromosome 1"/>
</dbReference>
<proteinExistence type="predicted"/>
<protein>
    <submittedName>
        <fullName evidence="1">Uncharacterized protein</fullName>
    </submittedName>
</protein>